<dbReference type="PATRIC" id="fig|512763.3.peg.2614"/>
<feature type="region of interest" description="Disordered" evidence="1">
    <location>
        <begin position="27"/>
        <end position="59"/>
    </location>
</feature>
<feature type="compositionally biased region" description="Polar residues" evidence="1">
    <location>
        <begin position="31"/>
        <end position="47"/>
    </location>
</feature>
<evidence type="ECO:0000256" key="1">
    <source>
        <dbReference type="SAM" id="MobiDB-lite"/>
    </source>
</evidence>
<gene>
    <name evidence="2" type="ORF">DC20_11920</name>
</gene>
<dbReference type="Proteomes" id="UP000061382">
    <property type="component" value="Chromosome"/>
</dbReference>
<name>A0A0P0CXZ6_9BACT</name>
<keyword evidence="3" id="KW-1185">Reference proteome</keyword>
<dbReference type="KEGG" id="rti:DC20_11920"/>
<accession>A0A0P0CXZ6</accession>
<sequence>MLIRNPKVMKAKATFLSYISAEKRMRKEQSKSANAKTGKNNVDQVSQLEKRASMTAASN</sequence>
<dbReference type="AlphaFoldDB" id="A0A0P0CXZ6"/>
<dbReference type="EMBL" id="CP012643">
    <property type="protein sequence ID" value="ALI99551.1"/>
    <property type="molecule type" value="Genomic_DNA"/>
</dbReference>
<evidence type="ECO:0000313" key="2">
    <source>
        <dbReference type="EMBL" id="ALI99551.1"/>
    </source>
</evidence>
<proteinExistence type="predicted"/>
<evidence type="ECO:0000313" key="3">
    <source>
        <dbReference type="Proteomes" id="UP000061382"/>
    </source>
</evidence>
<reference evidence="2 3" key="1">
    <citation type="submission" date="2015-08" db="EMBL/GenBank/DDBJ databases">
        <title>Complete genome sequence of Rufibacter tibetensis strain 1351t, a radiation-resistant bacterium from tibet plateau.</title>
        <authorList>
            <person name="Dai J."/>
        </authorList>
    </citation>
    <scope>NUCLEOTIDE SEQUENCE [LARGE SCALE GENOMIC DNA]</scope>
    <source>
        <strain evidence="2 3">1351</strain>
    </source>
</reference>
<protein>
    <submittedName>
        <fullName evidence="2">Uncharacterized protein</fullName>
    </submittedName>
</protein>
<organism evidence="2 3">
    <name type="scientific">Rufibacter tibetensis</name>
    <dbReference type="NCBI Taxonomy" id="512763"/>
    <lineage>
        <taxon>Bacteria</taxon>
        <taxon>Pseudomonadati</taxon>
        <taxon>Bacteroidota</taxon>
        <taxon>Cytophagia</taxon>
        <taxon>Cytophagales</taxon>
        <taxon>Hymenobacteraceae</taxon>
        <taxon>Rufibacter</taxon>
    </lineage>
</organism>